<dbReference type="InterPro" id="IPR023997">
    <property type="entry name" value="TonB-dep_OMP_SusC/RagA_CS"/>
</dbReference>
<evidence type="ECO:0000256" key="6">
    <source>
        <dbReference type="ARBA" id="ARBA00023136"/>
    </source>
</evidence>
<evidence type="ECO:0000256" key="8">
    <source>
        <dbReference type="PROSITE-ProRule" id="PRU01360"/>
    </source>
</evidence>
<dbReference type="NCBIfam" id="TIGR04057">
    <property type="entry name" value="SusC_RagA_signa"/>
    <property type="match status" value="1"/>
</dbReference>
<reference evidence="12 13" key="1">
    <citation type="submission" date="2018-04" db="EMBL/GenBank/DDBJ databases">
        <title>Pedobacter chongqingensis sp. nov., isolated from a rottenly hemp rope.</title>
        <authorList>
            <person name="Cai Y."/>
        </authorList>
    </citation>
    <scope>NUCLEOTIDE SEQUENCE [LARGE SCALE GENOMIC DNA]</scope>
    <source>
        <strain evidence="12 13">FJ4-8</strain>
    </source>
</reference>
<dbReference type="InterPro" id="IPR008969">
    <property type="entry name" value="CarboxyPept-like_regulatory"/>
</dbReference>
<dbReference type="InterPro" id="IPR012910">
    <property type="entry name" value="Plug_dom"/>
</dbReference>
<keyword evidence="6 8" id="KW-0472">Membrane</keyword>
<comment type="similarity">
    <text evidence="8 9">Belongs to the TonB-dependent receptor family.</text>
</comment>
<dbReference type="SUPFAM" id="SSF56935">
    <property type="entry name" value="Porins"/>
    <property type="match status" value="1"/>
</dbReference>
<proteinExistence type="inferred from homology"/>
<dbReference type="InterPro" id="IPR037066">
    <property type="entry name" value="Plug_dom_sf"/>
</dbReference>
<gene>
    <name evidence="12" type="ORF">DDR33_07520</name>
</gene>
<comment type="subcellular location">
    <subcellularLocation>
        <location evidence="1 8">Cell outer membrane</location>
        <topology evidence="1 8">Multi-pass membrane protein</topology>
    </subcellularLocation>
</comment>
<keyword evidence="3 8" id="KW-1134">Transmembrane beta strand</keyword>
<keyword evidence="4 8" id="KW-0812">Transmembrane</keyword>
<organism evidence="12 13">
    <name type="scientific">Pararcticibacter amylolyticus</name>
    <dbReference type="NCBI Taxonomy" id="2173175"/>
    <lineage>
        <taxon>Bacteria</taxon>
        <taxon>Pseudomonadati</taxon>
        <taxon>Bacteroidota</taxon>
        <taxon>Sphingobacteriia</taxon>
        <taxon>Sphingobacteriales</taxon>
        <taxon>Sphingobacteriaceae</taxon>
        <taxon>Pararcticibacter</taxon>
    </lineage>
</organism>
<keyword evidence="2 8" id="KW-0813">Transport</keyword>
<dbReference type="Proteomes" id="UP000245647">
    <property type="component" value="Unassembled WGS sequence"/>
</dbReference>
<dbReference type="Pfam" id="PF07715">
    <property type="entry name" value="Plug"/>
    <property type="match status" value="1"/>
</dbReference>
<sequence>MYKIFTRLFCARPGTGTHQFLLVMKLITLLLFAGLLQASASSYGQKITYHKSRVTMAQMIDEIRKQTGLDVLISSDNMKKIKVRSVNYNNEDINNVMADFLQGLSFDFRIEDKTVLISPKDVSLLHKVKERLIAGFQQITVQGIVTDSIGHPMQGVVVREKGTSNIVLTDQRGTFKIIAKDEKSLITFSHIGFIVTELKAGEVPARIVMHAGVANLREVVINKGYYTEKQALSTGSVSSVSAKEISMQPVTDPIQALIGRVPGLYIQQQSGVPGANSLVRLRGQNSIANGNDPLYVIDGVPYSNRTLTPGAGVTSGPLGSGTGFSNTSAGGLSPFNLLNPNDIESIDVLKDADATAIYGSRGANGVILITTKKGRPGNTLVNVDFSQGVSKVTRTMDMMNTEQYLQMRRQAYANDGIDIPATAYDLNGVWDTTRYTDWQKELIGGTGHYTNAQVSVSGGSESTQFYVGGGFNRHTTVYPGDFADQKGTLNFNLNHSSASNRFQLTLSGGYTHDENNLPQSDLTNYALTLSPVAPAAFNPDGTLNWQTNGTTATWGNPLTYTVRTADATSNGLTSNLTLSYKILPELTFKTNTGYNYATTEQVNITPSLAIAPPNTNNAARRSNNYGNGKSTNWIIEPQLNYIRKIGRGELNVLAGTSFQSQYTNSASYLTSGYASDALLTNPANASNFRFFGSTDITYKYTAVYARLNYNWEEKYLLNLTARRDGSSRFGPGKQFGNFGAVGLGWVFSREGFFDNHLDWLSFGKLRASYGVAGNDQITDYTYLSSYSSNSTTYQGITGLYATRIPNAYFAWEVNKKLELGLDLGFLNDRINLTAGYYLNRSGNQLLSYPLGATAGFPSVQANLPAVVRNSGAEFTLNTTNLQRKNFKWSTSVNLTLQGNKLVSYPGLETSNYANVYVEGQSIFISKRYVFAGVNAEDGLYNFIKSSGETTTDPEYPADLMVTKPVTQQYYGLLGNALKYKGLQLDFSFQFVKQQKVNYYGESSVLQSAGTFNYNLPAAMAGNFWIRPGDEALFGRLSTFNLADPGYRSTTSTFGYGDASFIRLKNVSLSYNLPSLWQKTMRLKNVNVYLQGQNLATFSNYFGLDPETGSLGLPPLRTIVFGIHASI</sequence>
<evidence type="ECO:0000313" key="12">
    <source>
        <dbReference type="EMBL" id="PWG81222.1"/>
    </source>
</evidence>
<dbReference type="EMBL" id="QEAS01000005">
    <property type="protein sequence ID" value="PWG81222.1"/>
    <property type="molecule type" value="Genomic_DNA"/>
</dbReference>
<accession>A0A2U2PIX9</accession>
<evidence type="ECO:0000259" key="10">
    <source>
        <dbReference type="Pfam" id="PF00593"/>
    </source>
</evidence>
<dbReference type="GO" id="GO:0009279">
    <property type="term" value="C:cell outer membrane"/>
    <property type="evidence" value="ECO:0007669"/>
    <property type="project" value="UniProtKB-SubCell"/>
</dbReference>
<dbReference type="InterPro" id="IPR023996">
    <property type="entry name" value="TonB-dep_OMP_SusC/RagA"/>
</dbReference>
<dbReference type="InterPro" id="IPR000531">
    <property type="entry name" value="Beta-barrel_TonB"/>
</dbReference>
<dbReference type="InterPro" id="IPR039426">
    <property type="entry name" value="TonB-dep_rcpt-like"/>
</dbReference>
<dbReference type="NCBIfam" id="TIGR04056">
    <property type="entry name" value="OMP_RagA_SusC"/>
    <property type="match status" value="1"/>
</dbReference>
<keyword evidence="7 8" id="KW-0998">Cell outer membrane</keyword>
<keyword evidence="13" id="KW-1185">Reference proteome</keyword>
<evidence type="ECO:0000256" key="7">
    <source>
        <dbReference type="ARBA" id="ARBA00023237"/>
    </source>
</evidence>
<comment type="caution">
    <text evidence="12">The sequence shown here is derived from an EMBL/GenBank/DDBJ whole genome shotgun (WGS) entry which is preliminary data.</text>
</comment>
<evidence type="ECO:0000259" key="11">
    <source>
        <dbReference type="Pfam" id="PF07715"/>
    </source>
</evidence>
<protein>
    <submittedName>
        <fullName evidence="12">SusC/RagA family TonB-linked outer membrane protein</fullName>
    </submittedName>
</protein>
<dbReference type="PROSITE" id="PS52016">
    <property type="entry name" value="TONB_DEPENDENT_REC_3"/>
    <property type="match status" value="1"/>
</dbReference>
<evidence type="ECO:0000256" key="2">
    <source>
        <dbReference type="ARBA" id="ARBA00022448"/>
    </source>
</evidence>
<dbReference type="Gene3D" id="2.170.130.10">
    <property type="entry name" value="TonB-dependent receptor, plug domain"/>
    <property type="match status" value="1"/>
</dbReference>
<evidence type="ECO:0000256" key="9">
    <source>
        <dbReference type="RuleBase" id="RU003357"/>
    </source>
</evidence>
<keyword evidence="5 9" id="KW-0798">TonB box</keyword>
<dbReference type="AlphaFoldDB" id="A0A2U2PIX9"/>
<feature type="domain" description="TonB-dependent receptor-like beta-barrel" evidence="10">
    <location>
        <begin position="536"/>
        <end position="1094"/>
    </location>
</feature>
<dbReference type="InterPro" id="IPR036942">
    <property type="entry name" value="Beta-barrel_TonB_sf"/>
</dbReference>
<dbReference type="Gene3D" id="2.40.170.20">
    <property type="entry name" value="TonB-dependent receptor, beta-barrel domain"/>
    <property type="match status" value="1"/>
</dbReference>
<name>A0A2U2PIX9_9SPHI</name>
<feature type="domain" description="TonB-dependent receptor plug" evidence="11">
    <location>
        <begin position="233"/>
        <end position="366"/>
    </location>
</feature>
<evidence type="ECO:0000256" key="1">
    <source>
        <dbReference type="ARBA" id="ARBA00004571"/>
    </source>
</evidence>
<evidence type="ECO:0000256" key="5">
    <source>
        <dbReference type="ARBA" id="ARBA00023077"/>
    </source>
</evidence>
<evidence type="ECO:0000256" key="4">
    <source>
        <dbReference type="ARBA" id="ARBA00022692"/>
    </source>
</evidence>
<evidence type="ECO:0000313" key="13">
    <source>
        <dbReference type="Proteomes" id="UP000245647"/>
    </source>
</evidence>
<evidence type="ECO:0000256" key="3">
    <source>
        <dbReference type="ARBA" id="ARBA00022452"/>
    </source>
</evidence>
<dbReference type="Pfam" id="PF00593">
    <property type="entry name" value="TonB_dep_Rec_b-barrel"/>
    <property type="match status" value="1"/>
</dbReference>
<dbReference type="SUPFAM" id="SSF49464">
    <property type="entry name" value="Carboxypeptidase regulatory domain-like"/>
    <property type="match status" value="1"/>
</dbReference>